<dbReference type="InterPro" id="IPR001810">
    <property type="entry name" value="F-box_dom"/>
</dbReference>
<reference evidence="2" key="1">
    <citation type="journal article" date="2008" name="Nat. Genet.">
        <title>The Pristionchus pacificus genome provides a unique perspective on nematode lifestyle and parasitism.</title>
        <authorList>
            <person name="Dieterich C."/>
            <person name="Clifton S.W."/>
            <person name="Schuster L.N."/>
            <person name="Chinwalla A."/>
            <person name="Delehaunty K."/>
            <person name="Dinkelacker I."/>
            <person name="Fulton L."/>
            <person name="Fulton R."/>
            <person name="Godfrey J."/>
            <person name="Minx P."/>
            <person name="Mitreva M."/>
            <person name="Roeseler W."/>
            <person name="Tian H."/>
            <person name="Witte H."/>
            <person name="Yang S.P."/>
            <person name="Wilson R.K."/>
            <person name="Sommer R.J."/>
        </authorList>
    </citation>
    <scope>NUCLEOTIDE SEQUENCE [LARGE SCALE GENOMIC DNA]</scope>
    <source>
        <strain evidence="2">PS312</strain>
    </source>
</reference>
<dbReference type="SUPFAM" id="SSF81383">
    <property type="entry name" value="F-box domain"/>
    <property type="match status" value="1"/>
</dbReference>
<dbReference type="Proteomes" id="UP000005239">
    <property type="component" value="Unassembled WGS sequence"/>
</dbReference>
<evidence type="ECO:0000313" key="2">
    <source>
        <dbReference type="Proteomes" id="UP000005239"/>
    </source>
</evidence>
<proteinExistence type="predicted"/>
<dbReference type="InterPro" id="IPR040364">
    <property type="entry name" value="TTC21A/TTC21B"/>
</dbReference>
<accession>A0A2A6BII8</accession>
<dbReference type="Gene3D" id="1.25.40.10">
    <property type="entry name" value="Tetratricopeptide repeat domain"/>
    <property type="match status" value="1"/>
</dbReference>
<evidence type="ECO:0000313" key="1">
    <source>
        <dbReference type="EnsemblMetazoa" id="PPA39871.1"/>
    </source>
</evidence>
<organism evidence="1 2">
    <name type="scientific">Pristionchus pacificus</name>
    <name type="common">Parasitic nematode worm</name>
    <dbReference type="NCBI Taxonomy" id="54126"/>
    <lineage>
        <taxon>Eukaryota</taxon>
        <taxon>Metazoa</taxon>
        <taxon>Ecdysozoa</taxon>
        <taxon>Nematoda</taxon>
        <taxon>Chromadorea</taxon>
        <taxon>Rhabditida</taxon>
        <taxon>Rhabditina</taxon>
        <taxon>Diplogasteromorpha</taxon>
        <taxon>Diplogasteroidea</taxon>
        <taxon>Neodiplogasteridae</taxon>
        <taxon>Pristionchus</taxon>
    </lineage>
</organism>
<dbReference type="PROSITE" id="PS50181">
    <property type="entry name" value="FBOX"/>
    <property type="match status" value="1"/>
</dbReference>
<accession>A0A8R1UVH2</accession>
<dbReference type="InterPro" id="IPR056832">
    <property type="entry name" value="ARM_TT21_2nd"/>
</dbReference>
<keyword evidence="2" id="KW-1185">Reference proteome</keyword>
<name>A0A2A6BII8_PRIPA</name>
<protein>
    <submittedName>
        <fullName evidence="1">F-box domain-containing protein</fullName>
    </submittedName>
</protein>
<gene>
    <name evidence="1" type="primary">WBGene00278240</name>
</gene>
<dbReference type="SUPFAM" id="SSF48452">
    <property type="entry name" value="TPR-like"/>
    <property type="match status" value="1"/>
</dbReference>
<dbReference type="Pfam" id="PF25060">
    <property type="entry name" value="ARM_TT21_2nd"/>
    <property type="match status" value="2"/>
</dbReference>
<sequence length="565" mass="64431">MLEKAIVVSPSLTEYSVLAFRLFVALGDEKEATNRAKQLVKTESDDPYALLSMVICSLMAGNIRDAQSHLSFVKEAHAKIKKSPEGQRRKKRREEELFHFLDAVCARYSSNGSFDSFLAASKTAIEEQFATVQGVAYGIDGIFTLDVDFLVGIVYQIMDFAPISVSESKEKKGLPDVNYLLARVKLLLGQTEIAERLVEELARGTDATAEVFLLKAQIKIDKGRMDEALESALDTGLSQSFAVRDLIKVKVQKGQQPEYGLRLDQPKIYQMPLSTASIAMDSTKTRKWFNSDSRTRSGKRFRLMEPNMAPKQQAYRFTKKMQQDLFTTLPDDCLLSVFSYVDRETLDVLERVSQKMNFIINHKGFHKLKKVVDSFEIIEHFGRLTLGAENVSGKNQEKRLVYYGNGLKSKASPYVNGEHGNNRVPDDFFHVMRKLFNKYAPEKLEFDKNSFNENFVREFSLVDAQELQLDVCKIPRAMSRPWTPQVDFLPIICRYKVLRSNTLSLTTDLLKRLIHMAFGQTSGRIEWAFVMESIPQDSEIASLGTVTPGYYYDAKYIKIRKHKRL</sequence>
<dbReference type="PANTHER" id="PTHR14699:SF0">
    <property type="entry name" value="TETRATRICOPEPTIDE REPEAT PROTEIN 21 HOMOLOG"/>
    <property type="match status" value="1"/>
</dbReference>
<dbReference type="Pfam" id="PF00646">
    <property type="entry name" value="F-box"/>
    <property type="match status" value="1"/>
</dbReference>
<dbReference type="SMART" id="SM00256">
    <property type="entry name" value="FBOX"/>
    <property type="match status" value="1"/>
</dbReference>
<dbReference type="InterPro" id="IPR011990">
    <property type="entry name" value="TPR-like_helical_dom_sf"/>
</dbReference>
<dbReference type="OrthoDB" id="5855406at2759"/>
<dbReference type="CDD" id="cd09917">
    <property type="entry name" value="F-box_SF"/>
    <property type="match status" value="1"/>
</dbReference>
<dbReference type="InterPro" id="IPR036047">
    <property type="entry name" value="F-box-like_dom_sf"/>
</dbReference>
<dbReference type="EnsemblMetazoa" id="PPA39871.1">
    <property type="protein sequence ID" value="PPA39871.1"/>
    <property type="gene ID" value="WBGene00278240"/>
</dbReference>
<dbReference type="AlphaFoldDB" id="A0A2A6BII8"/>
<reference evidence="1" key="2">
    <citation type="submission" date="2022-06" db="UniProtKB">
        <authorList>
            <consortium name="EnsemblMetazoa"/>
        </authorList>
    </citation>
    <scope>IDENTIFICATION</scope>
    <source>
        <strain evidence="1">PS312</strain>
    </source>
</reference>
<dbReference type="PANTHER" id="PTHR14699">
    <property type="entry name" value="STI2 PROTEIN-RELATED"/>
    <property type="match status" value="1"/>
</dbReference>